<reference evidence="3" key="1">
    <citation type="submission" date="2017-08" db="EMBL/GenBank/DDBJ databases">
        <title>A dynamic microbial community with high functional redundancy inhabits the cold, oxic subseafloor aquifer.</title>
        <authorList>
            <person name="Tully B.J."/>
            <person name="Wheat C.G."/>
            <person name="Glazer B.T."/>
            <person name="Huber J.A."/>
        </authorList>
    </citation>
    <scope>NUCLEOTIDE SEQUENCE [LARGE SCALE GENOMIC DNA]</scope>
</reference>
<dbReference type="NCBIfam" id="TIGR01175">
    <property type="entry name" value="pilM"/>
    <property type="match status" value="1"/>
</dbReference>
<dbReference type="PANTHER" id="PTHR32432:SF3">
    <property type="entry name" value="ETHANOLAMINE UTILIZATION PROTEIN EUTJ"/>
    <property type="match status" value="1"/>
</dbReference>
<dbReference type="InterPro" id="IPR043129">
    <property type="entry name" value="ATPase_NBD"/>
</dbReference>
<comment type="caution">
    <text evidence="2">The sequence shown here is derived from an EMBL/GenBank/DDBJ whole genome shotgun (WGS) entry which is preliminary data.</text>
</comment>
<dbReference type="SUPFAM" id="SSF53067">
    <property type="entry name" value="Actin-like ATPase domain"/>
    <property type="match status" value="2"/>
</dbReference>
<dbReference type="Pfam" id="PF11104">
    <property type="entry name" value="PilM_2"/>
    <property type="match status" value="1"/>
</dbReference>
<dbReference type="GO" id="GO:0051301">
    <property type="term" value="P:cell division"/>
    <property type="evidence" value="ECO:0007669"/>
    <property type="project" value="InterPro"/>
</dbReference>
<dbReference type="EMBL" id="NVQR01000073">
    <property type="protein sequence ID" value="PCH61105.1"/>
    <property type="molecule type" value="Genomic_DNA"/>
</dbReference>
<evidence type="ECO:0000259" key="1">
    <source>
        <dbReference type="SMART" id="SM00842"/>
    </source>
</evidence>
<dbReference type="InterPro" id="IPR050696">
    <property type="entry name" value="FtsA/MreB"/>
</dbReference>
<dbReference type="SMART" id="SM00842">
    <property type="entry name" value="FtsA"/>
    <property type="match status" value="1"/>
</dbReference>
<dbReference type="Gene3D" id="3.30.420.40">
    <property type="match status" value="2"/>
</dbReference>
<dbReference type="InterPro" id="IPR003494">
    <property type="entry name" value="SHS2_FtsA"/>
</dbReference>
<sequence length="355" mass="38342">MTDFIKLSKKSTPLLGVDISSTSVKIVQLSANQESFTVENYVIRTLPTNAVVEKNISDVNAVGQCIAEAIKIMNPSIKDAAVAVAGSAVITKTIEMNASLNDVEMENQIIVEADQNIPYPLEEVSIDFERQQASATNPGMVEVLLAACRRENVDSRVASLELVGLKAKVVDIEAYAIERAFSLLANQLDIRAEQTVAIVDIGTAVTTLNIVRDNKILYTREQMFGGNQLVEEVQRRLGLNVREAEAVLKRGELSAEDKSEILEPFKESVSQQVSQILQFFFSSSQINEVDHIVLAGGVAAIEGISDLVQESLATPATVANPFAELEINPKINAAMIANDAPSLLIACGLAMRGLS</sequence>
<proteinExistence type="predicted"/>
<feature type="domain" description="SHS2" evidence="1">
    <location>
        <begin position="14"/>
        <end position="181"/>
    </location>
</feature>
<dbReference type="InterPro" id="IPR005883">
    <property type="entry name" value="PilM"/>
</dbReference>
<dbReference type="PIRSF" id="PIRSF019169">
    <property type="entry name" value="PilM"/>
    <property type="match status" value="1"/>
</dbReference>
<dbReference type="AlphaFoldDB" id="A0A2A4MLX2"/>
<gene>
    <name evidence="2" type="ORF">COC19_05090</name>
</gene>
<organism evidence="2 3">
    <name type="scientific">SAR86 cluster bacterium</name>
    <dbReference type="NCBI Taxonomy" id="2030880"/>
    <lineage>
        <taxon>Bacteria</taxon>
        <taxon>Pseudomonadati</taxon>
        <taxon>Pseudomonadota</taxon>
        <taxon>Gammaproteobacteria</taxon>
        <taxon>SAR86 cluster</taxon>
    </lineage>
</organism>
<evidence type="ECO:0000313" key="2">
    <source>
        <dbReference type="EMBL" id="PCH61105.1"/>
    </source>
</evidence>
<protein>
    <submittedName>
        <fullName evidence="2">Pilus assembly protein PilM</fullName>
    </submittedName>
</protein>
<dbReference type="Proteomes" id="UP000218172">
    <property type="component" value="Unassembled WGS sequence"/>
</dbReference>
<dbReference type="PANTHER" id="PTHR32432">
    <property type="entry name" value="CELL DIVISION PROTEIN FTSA-RELATED"/>
    <property type="match status" value="1"/>
</dbReference>
<dbReference type="CDD" id="cd24049">
    <property type="entry name" value="ASKHA_NBD_PilM"/>
    <property type="match status" value="1"/>
</dbReference>
<dbReference type="Gene3D" id="3.30.1490.300">
    <property type="match status" value="1"/>
</dbReference>
<evidence type="ECO:0000313" key="3">
    <source>
        <dbReference type="Proteomes" id="UP000218172"/>
    </source>
</evidence>
<accession>A0A2A4MLX2</accession>
<name>A0A2A4MLX2_9GAMM</name>